<organism evidence="1 2">
    <name type="scientific">Pluteus cervinus</name>
    <dbReference type="NCBI Taxonomy" id="181527"/>
    <lineage>
        <taxon>Eukaryota</taxon>
        <taxon>Fungi</taxon>
        <taxon>Dikarya</taxon>
        <taxon>Basidiomycota</taxon>
        <taxon>Agaricomycotina</taxon>
        <taxon>Agaricomycetes</taxon>
        <taxon>Agaricomycetidae</taxon>
        <taxon>Agaricales</taxon>
        <taxon>Pluteineae</taxon>
        <taxon>Pluteaceae</taxon>
        <taxon>Pluteus</taxon>
    </lineage>
</organism>
<protein>
    <submittedName>
        <fullName evidence="1">Ubiquitin-domain-containing protein</fullName>
    </submittedName>
</protein>
<name>A0ACD3B6X3_9AGAR</name>
<gene>
    <name evidence="1" type="ORF">BDN72DRAFT_834756</name>
</gene>
<sequence>MADQAEQAFVKTFLNTLSTQPITYADDYRQPPENSLKKVPVLSVEIPPPPARKIAEAVVSSSATVSVLFKSSKPPASYTLSVQPTDTILSIKAQLAAEPTAPAADVQRLLLKGKALADNKLLKEYNVKEGDTINLMVKPGYDWDPTKPKTMAPEKLTLNASSKPAHRHQRIPSVVLSPSPSGETPGPEKDIILTLDPGTVPDSVATETLTTYHETVAKPEFWERLHGFLRSEFSTDADALIAFEDFLRASKGSLTASEIAKIRDHVGVMGMAGT</sequence>
<accession>A0ACD3B6X3</accession>
<evidence type="ECO:0000313" key="2">
    <source>
        <dbReference type="Proteomes" id="UP000308600"/>
    </source>
</evidence>
<keyword evidence="2" id="KW-1185">Reference proteome</keyword>
<evidence type="ECO:0000313" key="1">
    <source>
        <dbReference type="EMBL" id="TFK73352.1"/>
    </source>
</evidence>
<dbReference type="EMBL" id="ML208276">
    <property type="protein sequence ID" value="TFK73352.1"/>
    <property type="molecule type" value="Genomic_DNA"/>
</dbReference>
<dbReference type="Proteomes" id="UP000308600">
    <property type="component" value="Unassembled WGS sequence"/>
</dbReference>
<reference evidence="1 2" key="1">
    <citation type="journal article" date="2019" name="Nat. Ecol. Evol.">
        <title>Megaphylogeny resolves global patterns of mushroom evolution.</title>
        <authorList>
            <person name="Varga T."/>
            <person name="Krizsan K."/>
            <person name="Foldi C."/>
            <person name="Dima B."/>
            <person name="Sanchez-Garcia M."/>
            <person name="Sanchez-Ramirez S."/>
            <person name="Szollosi G.J."/>
            <person name="Szarkandi J.G."/>
            <person name="Papp V."/>
            <person name="Albert L."/>
            <person name="Andreopoulos W."/>
            <person name="Angelini C."/>
            <person name="Antonin V."/>
            <person name="Barry K.W."/>
            <person name="Bougher N.L."/>
            <person name="Buchanan P."/>
            <person name="Buyck B."/>
            <person name="Bense V."/>
            <person name="Catcheside P."/>
            <person name="Chovatia M."/>
            <person name="Cooper J."/>
            <person name="Damon W."/>
            <person name="Desjardin D."/>
            <person name="Finy P."/>
            <person name="Geml J."/>
            <person name="Haridas S."/>
            <person name="Hughes K."/>
            <person name="Justo A."/>
            <person name="Karasinski D."/>
            <person name="Kautmanova I."/>
            <person name="Kiss B."/>
            <person name="Kocsube S."/>
            <person name="Kotiranta H."/>
            <person name="LaButti K.M."/>
            <person name="Lechner B.E."/>
            <person name="Liimatainen K."/>
            <person name="Lipzen A."/>
            <person name="Lukacs Z."/>
            <person name="Mihaltcheva S."/>
            <person name="Morgado L.N."/>
            <person name="Niskanen T."/>
            <person name="Noordeloos M.E."/>
            <person name="Ohm R.A."/>
            <person name="Ortiz-Santana B."/>
            <person name="Ovrebo C."/>
            <person name="Racz N."/>
            <person name="Riley R."/>
            <person name="Savchenko A."/>
            <person name="Shiryaev A."/>
            <person name="Soop K."/>
            <person name="Spirin V."/>
            <person name="Szebenyi C."/>
            <person name="Tomsovsky M."/>
            <person name="Tulloss R.E."/>
            <person name="Uehling J."/>
            <person name="Grigoriev I.V."/>
            <person name="Vagvolgyi C."/>
            <person name="Papp T."/>
            <person name="Martin F.M."/>
            <person name="Miettinen O."/>
            <person name="Hibbett D.S."/>
            <person name="Nagy L.G."/>
        </authorList>
    </citation>
    <scope>NUCLEOTIDE SEQUENCE [LARGE SCALE GENOMIC DNA]</scope>
    <source>
        <strain evidence="1 2">NL-1719</strain>
    </source>
</reference>
<proteinExistence type="predicted"/>